<keyword evidence="4" id="KW-0560">Oxidoreductase</keyword>
<dbReference type="GO" id="GO:0016628">
    <property type="term" value="F:oxidoreductase activity, acting on the CH-CH group of donors, NAD or NADP as acceptor"/>
    <property type="evidence" value="ECO:0007669"/>
    <property type="project" value="InterPro"/>
</dbReference>
<gene>
    <name evidence="9" type="ORF">NDEV_0107</name>
</gene>
<organism evidence="9 10">
    <name type="scientific">Nitrosotalea devaniterrae</name>
    <dbReference type="NCBI Taxonomy" id="1078905"/>
    <lineage>
        <taxon>Archaea</taxon>
        <taxon>Nitrososphaerota</taxon>
        <taxon>Nitrososphaeria</taxon>
        <taxon>Nitrosotaleales</taxon>
        <taxon>Nitrosotaleaceae</taxon>
        <taxon>Nitrosotalea</taxon>
    </lineage>
</organism>
<proteinExistence type="predicted"/>
<dbReference type="Gene3D" id="3.50.50.60">
    <property type="entry name" value="FAD/NAD(P)-binding domain"/>
    <property type="match status" value="1"/>
</dbReference>
<dbReference type="GO" id="GO:0008654">
    <property type="term" value="P:phospholipid biosynthetic process"/>
    <property type="evidence" value="ECO:0007669"/>
    <property type="project" value="UniProtKB-KW"/>
</dbReference>
<evidence type="ECO:0000256" key="7">
    <source>
        <dbReference type="ARBA" id="ARBA00023264"/>
    </source>
</evidence>
<keyword evidence="2" id="KW-0285">Flavoprotein</keyword>
<keyword evidence="3" id="KW-0274">FAD</keyword>
<keyword evidence="1" id="KW-0444">Lipid biosynthesis</keyword>
<dbReference type="PRINTS" id="PR00420">
    <property type="entry name" value="RNGMNOXGNASE"/>
</dbReference>
<evidence type="ECO:0000256" key="2">
    <source>
        <dbReference type="ARBA" id="ARBA00022630"/>
    </source>
</evidence>
<dbReference type="AlphaFoldDB" id="A0A128A0K8"/>
<keyword evidence="7" id="KW-1208">Phospholipid metabolism</keyword>
<evidence type="ECO:0000313" key="10">
    <source>
        <dbReference type="Proteomes" id="UP000196239"/>
    </source>
</evidence>
<feature type="domain" description="Digeranylgeranylglycerophospholipid reductase catalytic" evidence="8">
    <location>
        <begin position="178"/>
        <end position="243"/>
    </location>
</feature>
<dbReference type="KEGG" id="ndv:NDEV_0107"/>
<evidence type="ECO:0000313" key="9">
    <source>
        <dbReference type="EMBL" id="CUR50872.1"/>
    </source>
</evidence>
<evidence type="ECO:0000256" key="3">
    <source>
        <dbReference type="ARBA" id="ARBA00022827"/>
    </source>
</evidence>
<reference evidence="10" key="1">
    <citation type="submission" date="2015-10" db="EMBL/GenBank/DDBJ databases">
        <authorList>
            <person name="Lehtovirta-Morley L.E."/>
            <person name="Vieille C."/>
        </authorList>
    </citation>
    <scope>NUCLEOTIDE SEQUENCE [LARGE SCALE GENOMIC DNA]</scope>
</reference>
<dbReference type="Pfam" id="PF12831">
    <property type="entry name" value="FAD_oxidored"/>
    <property type="match status" value="1"/>
</dbReference>
<dbReference type="PANTHER" id="PTHR42685:SF18">
    <property type="entry name" value="DIGERANYLGERANYLGLYCEROPHOSPHOLIPID REDUCTASE"/>
    <property type="match status" value="1"/>
</dbReference>
<keyword evidence="10" id="KW-1185">Reference proteome</keyword>
<dbReference type="InterPro" id="IPR036188">
    <property type="entry name" value="FAD/NAD-bd_sf"/>
</dbReference>
<evidence type="ECO:0000256" key="5">
    <source>
        <dbReference type="ARBA" id="ARBA00023098"/>
    </source>
</evidence>
<evidence type="ECO:0000256" key="4">
    <source>
        <dbReference type="ARBA" id="ARBA00023002"/>
    </source>
</evidence>
<dbReference type="SUPFAM" id="SSF51905">
    <property type="entry name" value="FAD/NAD(P)-binding domain"/>
    <property type="match status" value="1"/>
</dbReference>
<accession>A0A128A0K8</accession>
<dbReference type="Pfam" id="PF22578">
    <property type="entry name" value="GGR_cat"/>
    <property type="match status" value="1"/>
</dbReference>
<evidence type="ECO:0000256" key="6">
    <source>
        <dbReference type="ARBA" id="ARBA00023209"/>
    </source>
</evidence>
<dbReference type="EMBL" id="LN890280">
    <property type="protein sequence ID" value="CUR50872.1"/>
    <property type="molecule type" value="Genomic_DNA"/>
</dbReference>
<protein>
    <submittedName>
        <fullName evidence="9">Geranylgeranyl reductase family protein</fullName>
    </submittedName>
</protein>
<name>A0A128A0K8_9ARCH</name>
<evidence type="ECO:0000259" key="8">
    <source>
        <dbReference type="Pfam" id="PF22578"/>
    </source>
</evidence>
<dbReference type="NCBIfam" id="TIGR02032">
    <property type="entry name" value="GG-red-SF"/>
    <property type="match status" value="1"/>
</dbReference>
<dbReference type="PANTHER" id="PTHR42685">
    <property type="entry name" value="GERANYLGERANYL DIPHOSPHATE REDUCTASE"/>
    <property type="match status" value="1"/>
</dbReference>
<keyword evidence="5" id="KW-0443">Lipid metabolism</keyword>
<dbReference type="InterPro" id="IPR054715">
    <property type="entry name" value="GGR_cat"/>
</dbReference>
<sequence>MAKNYDYDVVVVGGGPAGLSAAWGAAKKGLSVAVLERDEAIGQNVRTSGVTWIKEAKSFGIPSEYYNEISNYAFYSPNNYVIKKSDTAQAAILDVRKTYQFLAYQAASVGADIFLRTSATDAIKNDKGKLGGVKATSLKEELVFNSKLVIDASGFYSIVGRSLGIVMPWKRFGAGAEYEAYVDKVSPDTWYLMVGSQYSPAGYAWIFPLGKNKVRIGVGVGKPNSQADASKLLIELLEKRPKPLDDLGRIVPIEFHYGLIPNEGLRQSTIDDNLIMVGDSAGQANPLVLEGIRYAIEFGRAAGKIGGESVLQGDTSKESLKSYEQTMKKAIGSKIAAAVKVQYRWLDLSDQEWDKELEIIDELSAEEFLDFIKADFGMTSMLKLAAHHPKLALRQLFQIIKNTDKET</sequence>
<evidence type="ECO:0000256" key="1">
    <source>
        <dbReference type="ARBA" id="ARBA00022516"/>
    </source>
</evidence>
<dbReference type="InterPro" id="IPR011777">
    <property type="entry name" value="Geranylgeranyl_Rdtase_fam"/>
</dbReference>
<dbReference type="Proteomes" id="UP000196239">
    <property type="component" value="Chromosome 1"/>
</dbReference>
<dbReference type="InterPro" id="IPR050407">
    <property type="entry name" value="Geranylgeranyl_reductase"/>
</dbReference>
<keyword evidence="6" id="KW-0594">Phospholipid biosynthesis</keyword>